<dbReference type="HOGENOM" id="CLU_521231_0_0_1"/>
<keyword evidence="4" id="KW-0547">Nucleotide-binding</keyword>
<name>A8B1Y2_GIAIC</name>
<dbReference type="FunFam" id="1.25.40.20:FF:000525">
    <property type="entry name" value="Kinase, NEK"/>
    <property type="match status" value="1"/>
</dbReference>
<evidence type="ECO:0000256" key="9">
    <source>
        <dbReference type="SAM" id="MobiDB-lite"/>
    </source>
</evidence>
<proteinExistence type="predicted"/>
<dbReference type="PROSITE" id="PS50011">
    <property type="entry name" value="PROTEIN_KINASE_DOM"/>
    <property type="match status" value="1"/>
</dbReference>
<keyword evidence="5 11" id="KW-0418">Kinase</keyword>
<evidence type="ECO:0000256" key="8">
    <source>
        <dbReference type="ARBA" id="ARBA00048679"/>
    </source>
</evidence>
<dbReference type="SUPFAM" id="SSF48403">
    <property type="entry name" value="Ankyrin repeat"/>
    <property type="match status" value="1"/>
</dbReference>
<evidence type="ECO:0000313" key="11">
    <source>
        <dbReference type="EMBL" id="KAE8302885.1"/>
    </source>
</evidence>
<dbReference type="SMART" id="SM00220">
    <property type="entry name" value="S_TKc"/>
    <property type="match status" value="1"/>
</dbReference>
<dbReference type="KEGG" id="gla:GL50803_0093221"/>
<dbReference type="PANTHER" id="PTHR43671">
    <property type="entry name" value="SERINE/THREONINE-PROTEIN KINASE NEK"/>
    <property type="match status" value="1"/>
</dbReference>
<evidence type="ECO:0000256" key="7">
    <source>
        <dbReference type="ARBA" id="ARBA00047899"/>
    </source>
</evidence>
<dbReference type="GO" id="GO:0004674">
    <property type="term" value="F:protein serine/threonine kinase activity"/>
    <property type="evidence" value="ECO:0000318"/>
    <property type="project" value="GO_Central"/>
</dbReference>
<evidence type="ECO:0000313" key="12">
    <source>
        <dbReference type="Proteomes" id="UP000001548"/>
    </source>
</evidence>
<dbReference type="VEuPathDB" id="GiardiaDB:GL50803_93221"/>
<evidence type="ECO:0000256" key="2">
    <source>
        <dbReference type="ARBA" id="ARBA00022527"/>
    </source>
</evidence>
<dbReference type="InterPro" id="IPR050660">
    <property type="entry name" value="NEK_Ser/Thr_kinase"/>
</dbReference>
<dbReference type="EC" id="2.7.11.1" evidence="1"/>
<dbReference type="InterPro" id="IPR000719">
    <property type="entry name" value="Prot_kinase_dom"/>
</dbReference>
<comment type="catalytic activity">
    <reaction evidence="7">
        <text>L-threonyl-[protein] + ATP = O-phospho-L-threonyl-[protein] + ADP + H(+)</text>
        <dbReference type="Rhea" id="RHEA:46608"/>
        <dbReference type="Rhea" id="RHEA-COMP:11060"/>
        <dbReference type="Rhea" id="RHEA-COMP:11605"/>
        <dbReference type="ChEBI" id="CHEBI:15378"/>
        <dbReference type="ChEBI" id="CHEBI:30013"/>
        <dbReference type="ChEBI" id="CHEBI:30616"/>
        <dbReference type="ChEBI" id="CHEBI:61977"/>
        <dbReference type="ChEBI" id="CHEBI:456216"/>
        <dbReference type="EC" id="2.7.11.1"/>
    </reaction>
</comment>
<evidence type="ECO:0000259" key="10">
    <source>
        <dbReference type="PROSITE" id="PS50011"/>
    </source>
</evidence>
<dbReference type="InterPro" id="IPR011009">
    <property type="entry name" value="Kinase-like_dom_sf"/>
</dbReference>
<dbReference type="SMART" id="SM00248">
    <property type="entry name" value="ANK"/>
    <property type="match status" value="3"/>
</dbReference>
<keyword evidence="12" id="KW-1185">Reference proteome</keyword>
<keyword evidence="2" id="KW-0723">Serine/threonine-protein kinase</keyword>
<dbReference type="GO" id="GO:0005524">
    <property type="term" value="F:ATP binding"/>
    <property type="evidence" value="ECO:0007669"/>
    <property type="project" value="UniProtKB-KW"/>
</dbReference>
<dbReference type="Pfam" id="PF00069">
    <property type="entry name" value="Pkinase"/>
    <property type="match status" value="1"/>
</dbReference>
<dbReference type="SUPFAM" id="SSF56112">
    <property type="entry name" value="Protein kinase-like (PK-like)"/>
    <property type="match status" value="1"/>
</dbReference>
<dbReference type="AlphaFoldDB" id="A8B1Y2"/>
<evidence type="ECO:0000256" key="5">
    <source>
        <dbReference type="ARBA" id="ARBA00022777"/>
    </source>
</evidence>
<accession>A8B1Y2</accession>
<feature type="compositionally biased region" description="Acidic residues" evidence="9">
    <location>
        <begin position="288"/>
        <end position="304"/>
    </location>
</feature>
<comment type="catalytic activity">
    <reaction evidence="8">
        <text>L-seryl-[protein] + ATP = O-phospho-L-seryl-[protein] + ADP + H(+)</text>
        <dbReference type="Rhea" id="RHEA:17989"/>
        <dbReference type="Rhea" id="RHEA-COMP:9863"/>
        <dbReference type="Rhea" id="RHEA-COMP:11604"/>
        <dbReference type="ChEBI" id="CHEBI:15378"/>
        <dbReference type="ChEBI" id="CHEBI:29999"/>
        <dbReference type="ChEBI" id="CHEBI:30616"/>
        <dbReference type="ChEBI" id="CHEBI:83421"/>
        <dbReference type="ChEBI" id="CHEBI:456216"/>
        <dbReference type="EC" id="2.7.11.1"/>
    </reaction>
</comment>
<keyword evidence="6" id="KW-0067">ATP-binding</keyword>
<evidence type="ECO:0000256" key="6">
    <source>
        <dbReference type="ARBA" id="ARBA00022840"/>
    </source>
</evidence>
<evidence type="ECO:0000256" key="4">
    <source>
        <dbReference type="ARBA" id="ARBA00022741"/>
    </source>
</evidence>
<evidence type="ECO:0000256" key="3">
    <source>
        <dbReference type="ARBA" id="ARBA00022679"/>
    </source>
</evidence>
<sequence length="437" mass="48205">MLKRGLTALLNLSHPDVLKYHQVLTDGNTILVVTDRCCGDLRQFITDYRDIHEPIPSELMLSLLEQLADALAHLHSLSRSAHSGLPSSVVLEPDNIMFAGDGRRVVLADFGFCEGISSGAAKAGDPAYMAPETLLCGDTTAASDVWSLGAVAYELATLRKPDFLGGREPEDVFVDGWRPDLSGVTDGFIKSVLERIFVLDPAERPTAKELGCLLRMANDSTDEQEAQDTRLKEVCAAFVEALNRASNETVALRKDPPDRATRMDIIREQCAIAAKLFREIQEIKAEMGETDETDEMEESDESEEPEKHLIEEDDSTDLMKAVDRNDVEAVKTLIPLQGGMKMKGCALVGDWKIYEGTALMRAAVYGHAGIVELLAEKEKGLKDSNGWTALMWAVKNDHTDCVRLLMREKDLKGYNGGTALDMAKLWRNHEIVALLSE</sequence>
<dbReference type="PANTHER" id="PTHR43671:SF98">
    <property type="entry name" value="SERINE_THREONINE-PROTEIN KINASE NEK11"/>
    <property type="match status" value="1"/>
</dbReference>
<organism evidence="11 12">
    <name type="scientific">Giardia intestinalis (strain ATCC 50803 / WB clone C6)</name>
    <name type="common">Giardia lamblia</name>
    <dbReference type="NCBI Taxonomy" id="184922"/>
    <lineage>
        <taxon>Eukaryota</taxon>
        <taxon>Metamonada</taxon>
        <taxon>Diplomonadida</taxon>
        <taxon>Hexamitidae</taxon>
        <taxon>Giardiinae</taxon>
        <taxon>Giardia</taxon>
    </lineage>
</organism>
<dbReference type="InterPro" id="IPR036770">
    <property type="entry name" value="Ankyrin_rpt-contain_sf"/>
</dbReference>
<feature type="domain" description="Protein kinase" evidence="10">
    <location>
        <begin position="1"/>
        <end position="216"/>
    </location>
</feature>
<keyword evidence="3" id="KW-0808">Transferase</keyword>
<dbReference type="EMBL" id="AACB03000003">
    <property type="protein sequence ID" value="KAE8302885.1"/>
    <property type="molecule type" value="Genomic_DNA"/>
</dbReference>
<evidence type="ECO:0000256" key="1">
    <source>
        <dbReference type="ARBA" id="ARBA00012513"/>
    </source>
</evidence>
<dbReference type="CDD" id="cd00180">
    <property type="entry name" value="PKc"/>
    <property type="match status" value="1"/>
</dbReference>
<dbReference type="InterPro" id="IPR002110">
    <property type="entry name" value="Ankyrin_rpt"/>
</dbReference>
<protein>
    <recommendedName>
        <fullName evidence="1">non-specific serine/threonine protein kinase</fullName>
        <ecNumber evidence="1">2.7.11.1</ecNumber>
    </recommendedName>
</protein>
<dbReference type="Gene3D" id="1.25.40.20">
    <property type="entry name" value="Ankyrin repeat-containing domain"/>
    <property type="match status" value="1"/>
</dbReference>
<feature type="region of interest" description="Disordered" evidence="9">
    <location>
        <begin position="286"/>
        <end position="309"/>
    </location>
</feature>
<comment type="caution">
    <text evidence="11">The sequence shown here is derived from an EMBL/GenBank/DDBJ whole genome shotgun (WGS) entry which is preliminary data.</text>
</comment>
<gene>
    <name evidence="11" type="ORF">GL50803_0093221</name>
</gene>
<dbReference type="GeneID" id="5702767"/>
<dbReference type="Proteomes" id="UP000001548">
    <property type="component" value="Unassembled WGS sequence"/>
</dbReference>
<dbReference type="Pfam" id="PF12796">
    <property type="entry name" value="Ank_2"/>
    <property type="match status" value="1"/>
</dbReference>
<dbReference type="STRING" id="184922.A8B1Y2"/>
<dbReference type="RefSeq" id="XP_001709861.1">
    <property type="nucleotide sequence ID" value="XM_001709809.1"/>
</dbReference>
<reference evidence="11 12" key="1">
    <citation type="journal article" date="2007" name="Science">
        <title>Genomic minimalism in the early diverging intestinal parasite Giardia lamblia.</title>
        <authorList>
            <person name="Morrison H.G."/>
            <person name="McArthur A.G."/>
            <person name="Gillin F.D."/>
            <person name="Aley S.B."/>
            <person name="Adam R.D."/>
            <person name="Olsen G.J."/>
            <person name="Best A.A."/>
            <person name="Cande W.Z."/>
            <person name="Chen F."/>
            <person name="Cipriano M.J."/>
            <person name="Davids B.J."/>
            <person name="Dawson S.C."/>
            <person name="Elmendorf H.G."/>
            <person name="Hehl A.B."/>
            <person name="Holder M.E."/>
            <person name="Huse S.M."/>
            <person name="Kim U.U."/>
            <person name="Lasek-Nesselquist E."/>
            <person name="Manning G."/>
            <person name="Nigam A."/>
            <person name="Nixon J.E."/>
            <person name="Palm D."/>
            <person name="Passamaneck N.E."/>
            <person name="Prabhu A."/>
            <person name="Reich C.I."/>
            <person name="Reiner D.S."/>
            <person name="Samuelson J."/>
            <person name="Svard S.G."/>
            <person name="Sogin M.L."/>
        </authorList>
    </citation>
    <scope>NUCLEOTIDE SEQUENCE [LARGE SCALE GENOMIC DNA]</scope>
    <source>
        <strain evidence="11 12">WB C6</strain>
    </source>
</reference>
<dbReference type="Gene3D" id="1.10.510.10">
    <property type="entry name" value="Transferase(Phosphotransferase) domain 1"/>
    <property type="match status" value="1"/>
</dbReference>